<gene>
    <name evidence="1" type="ORF">FSB_LOCUS51790</name>
</gene>
<organism evidence="1">
    <name type="scientific">Fagus sylvatica</name>
    <name type="common">Beechnut</name>
    <dbReference type="NCBI Taxonomy" id="28930"/>
    <lineage>
        <taxon>Eukaryota</taxon>
        <taxon>Viridiplantae</taxon>
        <taxon>Streptophyta</taxon>
        <taxon>Embryophyta</taxon>
        <taxon>Tracheophyta</taxon>
        <taxon>Spermatophyta</taxon>
        <taxon>Magnoliopsida</taxon>
        <taxon>eudicotyledons</taxon>
        <taxon>Gunneridae</taxon>
        <taxon>Pentapetalae</taxon>
        <taxon>rosids</taxon>
        <taxon>fabids</taxon>
        <taxon>Fagales</taxon>
        <taxon>Fagaceae</taxon>
        <taxon>Fagus</taxon>
    </lineage>
</organism>
<dbReference type="AlphaFoldDB" id="A0A2N9IHH7"/>
<sequence length="105" mass="11750">MSVGWLRKSVGLICRSAGWLRKSVGWHCVFPVGMEKMKCLVYSVCWLAFMVCDGDLMMACDGFYDDGLVMTLWWFYDDDGLVVPCGGFYDDDGLVVPCGGFYGVE</sequence>
<dbReference type="EMBL" id="OIVN01005768">
    <property type="protein sequence ID" value="SPD23908.1"/>
    <property type="molecule type" value="Genomic_DNA"/>
</dbReference>
<accession>A0A2N9IHH7</accession>
<name>A0A2N9IHH7_FAGSY</name>
<evidence type="ECO:0000313" key="1">
    <source>
        <dbReference type="EMBL" id="SPD23908.1"/>
    </source>
</evidence>
<reference evidence="1" key="1">
    <citation type="submission" date="2018-02" db="EMBL/GenBank/DDBJ databases">
        <authorList>
            <person name="Cohen D.B."/>
            <person name="Kent A.D."/>
        </authorList>
    </citation>
    <scope>NUCLEOTIDE SEQUENCE</scope>
</reference>
<proteinExistence type="predicted"/>
<protein>
    <submittedName>
        <fullName evidence="1">Uncharacterized protein</fullName>
    </submittedName>
</protein>